<evidence type="ECO:0000313" key="2">
    <source>
        <dbReference type="EMBL" id="PHJ39740.1"/>
    </source>
</evidence>
<keyword evidence="1" id="KW-0812">Transmembrane</keyword>
<sequence>MPWAPTGCPKAKDTNPTNTKTIDLRFFTMINSSHVINFFIILTKIYSIWFQKVLVNVQEKLTREM</sequence>
<evidence type="ECO:0000313" key="3">
    <source>
        <dbReference type="Proteomes" id="UP000222564"/>
    </source>
</evidence>
<name>A0A2C6LMB4_9FIRM</name>
<comment type="caution">
    <text evidence="2">The sequence shown here is derived from an EMBL/GenBank/DDBJ whole genome shotgun (WGS) entry which is preliminary data.</text>
</comment>
<feature type="transmembrane region" description="Helical" evidence="1">
    <location>
        <begin position="35"/>
        <end position="55"/>
    </location>
</feature>
<gene>
    <name evidence="2" type="ORF">P378_01580</name>
</gene>
<organism evidence="2 3">
    <name type="scientific">Desulforamulus profundi</name>
    <dbReference type="NCBI Taxonomy" id="1383067"/>
    <lineage>
        <taxon>Bacteria</taxon>
        <taxon>Bacillati</taxon>
        <taxon>Bacillota</taxon>
        <taxon>Clostridia</taxon>
        <taxon>Eubacteriales</taxon>
        <taxon>Peptococcaceae</taxon>
        <taxon>Desulforamulus</taxon>
    </lineage>
</organism>
<keyword evidence="1" id="KW-1133">Transmembrane helix</keyword>
<dbReference type="AlphaFoldDB" id="A0A2C6LMB4"/>
<protein>
    <submittedName>
        <fullName evidence="2">Uncharacterized protein</fullName>
    </submittedName>
</protein>
<dbReference type="Proteomes" id="UP000222564">
    <property type="component" value="Unassembled WGS sequence"/>
</dbReference>
<proteinExistence type="predicted"/>
<reference evidence="2 3" key="1">
    <citation type="submission" date="2013-09" db="EMBL/GenBank/DDBJ databases">
        <title>Biodegradation of hydrocarbons in the deep terrestrial subsurface : characterization of a microbial consortium composed of two Desulfotomaculum species originating from a deep geological formation.</title>
        <authorList>
            <person name="Aullo T."/>
            <person name="Berlendis S."/>
            <person name="Lascourreges J.-F."/>
            <person name="Dessort D."/>
            <person name="Saint-Laurent S."/>
            <person name="Schraauwers B."/>
            <person name="Mas J."/>
            <person name="Magot M."/>
            <person name="Ranchou-Peyruse A."/>
        </authorList>
    </citation>
    <scope>NUCLEOTIDE SEQUENCE [LARGE SCALE GENOMIC DNA]</scope>
    <source>
        <strain evidence="2 3">Bs107</strain>
    </source>
</reference>
<evidence type="ECO:0000256" key="1">
    <source>
        <dbReference type="SAM" id="Phobius"/>
    </source>
</evidence>
<dbReference type="EMBL" id="AWQQ01000013">
    <property type="protein sequence ID" value="PHJ39740.1"/>
    <property type="molecule type" value="Genomic_DNA"/>
</dbReference>
<accession>A0A2C6LMB4</accession>
<keyword evidence="3" id="KW-1185">Reference proteome</keyword>
<keyword evidence="1" id="KW-0472">Membrane</keyword>